<sequence length="230" mass="25407">MNIAWLQLLPAVILLWLPRQMLRIGGRVFEFQRHHRRRYPLDTNPAKTRDPNDPSVSFRTEIVKLRNTIDFLRAGLGTVMLLGGMPGTEPAWQTMPGADAESVRLATYGRLGILLVGVLIQLFRFEHRSMLFAPIFYLTGVTIGLSGFAAGGFAVLLVWLVNPVLPNPAAFLAVHALLVVLLGTLFLGLGDLRPLLNAGLVFLPVVVSFLARRPLVQLSKRVKVSSSPLR</sequence>
<keyword evidence="1" id="KW-0472">Membrane</keyword>
<feature type="transmembrane region" description="Helical" evidence="1">
    <location>
        <begin position="167"/>
        <end position="187"/>
    </location>
</feature>
<dbReference type="RefSeq" id="WP_012376654.1">
    <property type="nucleotide sequence ID" value="NC_010571.1"/>
</dbReference>
<feature type="transmembrane region" description="Helical" evidence="1">
    <location>
        <begin position="194"/>
        <end position="211"/>
    </location>
</feature>
<keyword evidence="1" id="KW-1133">Transmembrane helix</keyword>
<evidence type="ECO:0000313" key="3">
    <source>
        <dbReference type="Proteomes" id="UP000007013"/>
    </source>
</evidence>
<dbReference type="KEGG" id="ote:Oter_3851"/>
<gene>
    <name evidence="2" type="ordered locus">Oter_3851</name>
</gene>
<organism evidence="2 3">
    <name type="scientific">Opitutus terrae (strain DSM 11246 / JCM 15787 / PB90-1)</name>
    <dbReference type="NCBI Taxonomy" id="452637"/>
    <lineage>
        <taxon>Bacteria</taxon>
        <taxon>Pseudomonadati</taxon>
        <taxon>Verrucomicrobiota</taxon>
        <taxon>Opitutia</taxon>
        <taxon>Opitutales</taxon>
        <taxon>Opitutaceae</taxon>
        <taxon>Opitutus</taxon>
    </lineage>
</organism>
<dbReference type="EMBL" id="CP001032">
    <property type="protein sequence ID" value="ACB77125.1"/>
    <property type="molecule type" value="Genomic_DNA"/>
</dbReference>
<dbReference type="HOGENOM" id="CLU_1132715_0_0_0"/>
<protein>
    <submittedName>
        <fullName evidence="2">Uncharacterized protein</fullName>
    </submittedName>
</protein>
<keyword evidence="1" id="KW-0812">Transmembrane</keyword>
<dbReference type="Proteomes" id="UP000007013">
    <property type="component" value="Chromosome"/>
</dbReference>
<evidence type="ECO:0000313" key="2">
    <source>
        <dbReference type="EMBL" id="ACB77125.1"/>
    </source>
</evidence>
<name>B1ZZ53_OPITP</name>
<dbReference type="AlphaFoldDB" id="B1ZZ53"/>
<keyword evidence="3" id="KW-1185">Reference proteome</keyword>
<evidence type="ECO:0000256" key="1">
    <source>
        <dbReference type="SAM" id="Phobius"/>
    </source>
</evidence>
<feature type="transmembrane region" description="Helical" evidence="1">
    <location>
        <begin position="135"/>
        <end position="161"/>
    </location>
</feature>
<reference evidence="2 3" key="1">
    <citation type="journal article" date="2011" name="J. Bacteriol.">
        <title>Genome sequence of the verrucomicrobium Opitutus terrae PB90-1, an abundant inhabitant of rice paddy soil ecosystems.</title>
        <authorList>
            <person name="van Passel M.W."/>
            <person name="Kant R."/>
            <person name="Palva A."/>
            <person name="Copeland A."/>
            <person name="Lucas S."/>
            <person name="Lapidus A."/>
            <person name="Glavina del Rio T."/>
            <person name="Pitluck S."/>
            <person name="Goltsman E."/>
            <person name="Clum A."/>
            <person name="Sun H."/>
            <person name="Schmutz J."/>
            <person name="Larimer F.W."/>
            <person name="Land M.L."/>
            <person name="Hauser L."/>
            <person name="Kyrpides N."/>
            <person name="Mikhailova N."/>
            <person name="Richardson P.P."/>
            <person name="Janssen P.H."/>
            <person name="de Vos W.M."/>
            <person name="Smidt H."/>
        </authorList>
    </citation>
    <scope>NUCLEOTIDE SEQUENCE [LARGE SCALE GENOMIC DNA]</scope>
    <source>
        <strain evidence="3">DSM 11246 / JCM 15787 / PB90-1</strain>
    </source>
</reference>
<proteinExistence type="predicted"/>
<dbReference type="STRING" id="452637.Oter_3851"/>
<accession>B1ZZ53</accession>
<dbReference type="eggNOG" id="ENOG5030PQN">
    <property type="taxonomic scope" value="Bacteria"/>
</dbReference>